<evidence type="ECO:0000313" key="2">
    <source>
        <dbReference type="EMBL" id="MDZ8119544.1"/>
    </source>
</evidence>
<gene>
    <name evidence="2" type="primary">amaP</name>
    <name evidence="2" type="ORF">P9H32_13005</name>
</gene>
<accession>A0ABU5MZA5</accession>
<evidence type="ECO:0000313" key="3">
    <source>
        <dbReference type="Proteomes" id="UP001290861"/>
    </source>
</evidence>
<sequence>MKRTGIGSILTNAVLLILGGALIYGNTFNRDLGIKIGDMMATPFGSLMLGGVMIAAVILGWVARFVGKKEKFIDFQSDGGCVGISTKAIKDFIERVGKEFGSVKSIDSRLNHNKGGVDIVIRVKVLSGTKIPELTQELQQRVRERVRESLGIDGIGNITVKVAEIVGEPTRKTADTPPVEG</sequence>
<organism evidence="2 3">
    <name type="scientific">Pontiella agarivorans</name>
    <dbReference type="NCBI Taxonomy" id="3038953"/>
    <lineage>
        <taxon>Bacteria</taxon>
        <taxon>Pseudomonadati</taxon>
        <taxon>Kiritimatiellota</taxon>
        <taxon>Kiritimatiellia</taxon>
        <taxon>Kiritimatiellales</taxon>
        <taxon>Pontiellaceae</taxon>
        <taxon>Pontiella</taxon>
    </lineage>
</organism>
<reference evidence="2 3" key="1">
    <citation type="journal article" date="2024" name="Appl. Environ. Microbiol.">
        <title>Pontiella agarivorans sp. nov., a novel marine anaerobic bacterium capable of degrading macroalgal polysaccharides and fixing nitrogen.</title>
        <authorList>
            <person name="Liu N."/>
            <person name="Kivenson V."/>
            <person name="Peng X."/>
            <person name="Cui Z."/>
            <person name="Lankiewicz T.S."/>
            <person name="Gosselin K.M."/>
            <person name="English C.J."/>
            <person name="Blair E.M."/>
            <person name="O'Malley M.A."/>
            <person name="Valentine D.L."/>
        </authorList>
    </citation>
    <scope>NUCLEOTIDE SEQUENCE [LARGE SCALE GENOMIC DNA]</scope>
    <source>
        <strain evidence="2 3">NLcol2</strain>
    </source>
</reference>
<keyword evidence="1" id="KW-0812">Transmembrane</keyword>
<comment type="caution">
    <text evidence="2">The sequence shown here is derived from an EMBL/GenBank/DDBJ whole genome shotgun (WGS) entry which is preliminary data.</text>
</comment>
<keyword evidence="1" id="KW-1133">Transmembrane helix</keyword>
<keyword evidence="3" id="KW-1185">Reference proteome</keyword>
<dbReference type="RefSeq" id="WP_322609335.1">
    <property type="nucleotide sequence ID" value="NZ_JARVCO010000012.1"/>
</dbReference>
<dbReference type="Proteomes" id="UP001290861">
    <property type="component" value="Unassembled WGS sequence"/>
</dbReference>
<evidence type="ECO:0000256" key="1">
    <source>
        <dbReference type="SAM" id="Phobius"/>
    </source>
</evidence>
<feature type="transmembrane region" description="Helical" evidence="1">
    <location>
        <begin position="44"/>
        <end position="63"/>
    </location>
</feature>
<dbReference type="NCBIfam" id="NF033218">
    <property type="entry name" value="anchor_AmaP"/>
    <property type="match status" value="1"/>
</dbReference>
<protein>
    <submittedName>
        <fullName evidence="2">Alkaline shock response membrane anchor protein AmaP</fullName>
    </submittedName>
</protein>
<proteinExistence type="predicted"/>
<name>A0ABU5MZA5_9BACT</name>
<keyword evidence="1" id="KW-0472">Membrane</keyword>
<feature type="transmembrane region" description="Helical" evidence="1">
    <location>
        <begin position="7"/>
        <end position="24"/>
    </location>
</feature>
<dbReference type="EMBL" id="JARVCO010000012">
    <property type="protein sequence ID" value="MDZ8119544.1"/>
    <property type="molecule type" value="Genomic_DNA"/>
</dbReference>